<evidence type="ECO:0000313" key="2">
    <source>
        <dbReference type="Proteomes" id="UP000321491"/>
    </source>
</evidence>
<protein>
    <recommendedName>
        <fullName evidence="3">Lipoprotein</fullName>
    </recommendedName>
</protein>
<proteinExistence type="predicted"/>
<organism evidence="1 2">
    <name type="scientific">Cerasibacillus quisquiliarum</name>
    <dbReference type="NCBI Taxonomy" id="227865"/>
    <lineage>
        <taxon>Bacteria</taxon>
        <taxon>Bacillati</taxon>
        <taxon>Bacillota</taxon>
        <taxon>Bacilli</taxon>
        <taxon>Bacillales</taxon>
        <taxon>Bacillaceae</taxon>
        <taxon>Cerasibacillus</taxon>
    </lineage>
</organism>
<evidence type="ECO:0008006" key="3">
    <source>
        <dbReference type="Google" id="ProtNLM"/>
    </source>
</evidence>
<name>A0A511UZT0_9BACI</name>
<keyword evidence="2" id="KW-1185">Reference proteome</keyword>
<gene>
    <name evidence="1" type="ORF">CQU01_24020</name>
</gene>
<accession>A0A511UZT0</accession>
<reference evidence="1 2" key="1">
    <citation type="submission" date="2019-07" db="EMBL/GenBank/DDBJ databases">
        <title>Whole genome shotgun sequence of Cerasibacillus quisquiliarum NBRC 102429.</title>
        <authorList>
            <person name="Hosoyama A."/>
            <person name="Uohara A."/>
            <person name="Ohji S."/>
            <person name="Ichikawa N."/>
        </authorList>
    </citation>
    <scope>NUCLEOTIDE SEQUENCE [LARGE SCALE GENOMIC DNA]</scope>
    <source>
        <strain evidence="1 2">NBRC 102429</strain>
    </source>
</reference>
<sequence length="68" mass="7530">MKDIILTKSNCNGGGFRNANHYSSTCCFLLVGCIGSNTQVSTDKITHYRENYVDSVQIESPSKQAQKQ</sequence>
<dbReference type="EMBL" id="BJXW01000031">
    <property type="protein sequence ID" value="GEN32164.1"/>
    <property type="molecule type" value="Genomic_DNA"/>
</dbReference>
<comment type="caution">
    <text evidence="1">The sequence shown here is derived from an EMBL/GenBank/DDBJ whole genome shotgun (WGS) entry which is preliminary data.</text>
</comment>
<dbReference type="Proteomes" id="UP000321491">
    <property type="component" value="Unassembled WGS sequence"/>
</dbReference>
<dbReference type="PROSITE" id="PS51257">
    <property type="entry name" value="PROKAR_LIPOPROTEIN"/>
    <property type="match status" value="1"/>
</dbReference>
<dbReference type="AlphaFoldDB" id="A0A511UZT0"/>
<evidence type="ECO:0000313" key="1">
    <source>
        <dbReference type="EMBL" id="GEN32164.1"/>
    </source>
</evidence>